<keyword evidence="9" id="KW-0539">Nucleus</keyword>
<sequence length="262" mass="30631">MHFLWNLRESELANKCLYHLPQNYSSGYSKDLATYLKYCRDVVFAGSEPSYGNHEEEKMIEYLWRFYQNEEDTKPSENVEQSNTSFNQPRSRDKGCIGRTSKEEKIRKKGFKKLFPDDDTSLEDDLPGRSQEHSSGKSHVKEAIRQMKLEMEDNRFYYIPPSVKHKRLDYIHYVRKRDEGALTYVARADYYILLRACARIAQVDIRTLHIGVLRLERRLAWLEKRVDQCLHSKPTSLSCQFCSDKATENGSDGLPGLSNLNI</sequence>
<dbReference type="PANTHER" id="PTHR31576">
    <property type="entry name" value="TATA BOX-BINDING PROTEIN-ASSOCIATED FACTOR RNA POLYMERASE I SUBUNIT B"/>
    <property type="match status" value="1"/>
</dbReference>
<comment type="similarity">
    <text evidence="2">Belongs to the RRN7/TAF1B family.</text>
</comment>
<organism evidence="11">
    <name type="scientific">Glycine max</name>
    <name type="common">Soybean</name>
    <name type="synonym">Glycine hispida</name>
    <dbReference type="NCBI Taxonomy" id="3847"/>
    <lineage>
        <taxon>Eukaryota</taxon>
        <taxon>Viridiplantae</taxon>
        <taxon>Streptophyta</taxon>
        <taxon>Embryophyta</taxon>
        <taxon>Tracheophyta</taxon>
        <taxon>Spermatophyta</taxon>
        <taxon>Magnoliopsida</taxon>
        <taxon>eudicotyledons</taxon>
        <taxon>Gunneridae</taxon>
        <taxon>Pentapetalae</taxon>
        <taxon>rosids</taxon>
        <taxon>fabids</taxon>
        <taxon>Fabales</taxon>
        <taxon>Fabaceae</taxon>
        <taxon>Papilionoideae</taxon>
        <taxon>50 kb inversion clade</taxon>
        <taxon>NPAAA clade</taxon>
        <taxon>indigoferoid/millettioid clade</taxon>
        <taxon>Phaseoleae</taxon>
        <taxon>Glycine</taxon>
        <taxon>Glycine subgen. Soja</taxon>
    </lineage>
</organism>
<evidence type="ECO:0000256" key="7">
    <source>
        <dbReference type="ARBA" id="ARBA00023125"/>
    </source>
</evidence>
<name>A0A0R0HBK3_SOYBN</name>
<keyword evidence="4" id="KW-0863">Zinc-finger</keyword>
<dbReference type="PaxDb" id="3847-GLYMA12G04171.1"/>
<evidence type="ECO:0000256" key="9">
    <source>
        <dbReference type="ARBA" id="ARBA00023242"/>
    </source>
</evidence>
<dbReference type="OMA" id="HEENNTC"/>
<dbReference type="Proteomes" id="UP000008827">
    <property type="component" value="Chromosome 12"/>
</dbReference>
<evidence type="ECO:0000256" key="8">
    <source>
        <dbReference type="ARBA" id="ARBA00023163"/>
    </source>
</evidence>
<dbReference type="SMR" id="A0A0R0HBK3"/>
<keyword evidence="13" id="KW-1185">Reference proteome</keyword>
<dbReference type="Gramene" id="KRH24379">
    <property type="protein sequence ID" value="KRH24379"/>
    <property type="gene ID" value="GLYMA_12G037600"/>
</dbReference>
<dbReference type="GO" id="GO:0001164">
    <property type="term" value="F:RNA polymerase I core promoter sequence-specific DNA binding"/>
    <property type="evidence" value="ECO:0007669"/>
    <property type="project" value="InterPro"/>
</dbReference>
<feature type="compositionally biased region" description="Basic and acidic residues" evidence="10">
    <location>
        <begin position="90"/>
        <end position="106"/>
    </location>
</feature>
<evidence type="ECO:0000256" key="4">
    <source>
        <dbReference type="ARBA" id="ARBA00022771"/>
    </source>
</evidence>
<dbReference type="AlphaFoldDB" id="A0A0R0HBK3"/>
<dbReference type="InterPro" id="IPR033599">
    <property type="entry name" value="TAF1B/Rrn7"/>
</dbReference>
<evidence type="ECO:0000256" key="10">
    <source>
        <dbReference type="SAM" id="MobiDB-lite"/>
    </source>
</evidence>
<reference evidence="11" key="3">
    <citation type="submission" date="2018-07" db="EMBL/GenBank/DDBJ databases">
        <title>WGS assembly of Glycine max.</title>
        <authorList>
            <person name="Schmutz J."/>
            <person name="Cannon S."/>
            <person name="Schlueter J."/>
            <person name="Ma J."/>
            <person name="Mitros T."/>
            <person name="Nelson W."/>
            <person name="Hyten D."/>
            <person name="Song Q."/>
            <person name="Thelen J."/>
            <person name="Cheng J."/>
            <person name="Xu D."/>
            <person name="Hellsten U."/>
            <person name="May G."/>
            <person name="Yu Y."/>
            <person name="Sakurai T."/>
            <person name="Umezawa T."/>
            <person name="Bhattacharyya M."/>
            <person name="Sandhu D."/>
            <person name="Valliyodan B."/>
            <person name="Lindquist E."/>
            <person name="Peto M."/>
            <person name="Grant D."/>
            <person name="Shu S."/>
            <person name="Goodstein D."/>
            <person name="Barry K."/>
            <person name="Futrell-Griggs M."/>
            <person name="Abernathy B."/>
            <person name="Du J."/>
            <person name="Tian Z."/>
            <person name="Zhu L."/>
            <person name="Gill N."/>
            <person name="Joshi T."/>
            <person name="Libault M."/>
            <person name="Sethuraman A."/>
            <person name="Zhang X."/>
            <person name="Shinozaki K."/>
            <person name="Nguyen H."/>
            <person name="Wing R."/>
            <person name="Cregan P."/>
            <person name="Specht J."/>
            <person name="Grimwood J."/>
            <person name="Rokhsar D."/>
            <person name="Stacey G."/>
            <person name="Shoemaker R."/>
            <person name="Jackson S."/>
        </authorList>
    </citation>
    <scope>NUCLEOTIDE SEQUENCE</scope>
    <source>
        <tissue evidence="11">Callus</tissue>
    </source>
</reference>
<evidence type="ECO:0000256" key="3">
    <source>
        <dbReference type="ARBA" id="ARBA00022723"/>
    </source>
</evidence>
<dbReference type="PANTHER" id="PTHR31576:SF2">
    <property type="entry name" value="TATA BOX-BINDING PROTEIN-ASSOCIATED FACTOR RNA POLYMERASE I SUBUNIT B"/>
    <property type="match status" value="1"/>
</dbReference>
<evidence type="ECO:0000256" key="1">
    <source>
        <dbReference type="ARBA" id="ARBA00004604"/>
    </source>
</evidence>
<accession>A0A0R0HBK3</accession>
<feature type="region of interest" description="Disordered" evidence="10">
    <location>
        <begin position="73"/>
        <end position="139"/>
    </location>
</feature>
<evidence type="ECO:0000313" key="13">
    <source>
        <dbReference type="Proteomes" id="UP000008827"/>
    </source>
</evidence>
<dbReference type="GO" id="GO:0070860">
    <property type="term" value="C:RNA polymerase I core factor complex"/>
    <property type="evidence" value="ECO:0007669"/>
    <property type="project" value="InterPro"/>
</dbReference>
<comment type="subcellular location">
    <subcellularLocation>
        <location evidence="1">Nucleus</location>
        <location evidence="1">Nucleolus</location>
    </subcellularLocation>
</comment>
<keyword evidence="8" id="KW-0804">Transcription</keyword>
<dbReference type="GO" id="GO:0008270">
    <property type="term" value="F:zinc ion binding"/>
    <property type="evidence" value="ECO:0007669"/>
    <property type="project" value="UniProtKB-KW"/>
</dbReference>
<evidence type="ECO:0000256" key="2">
    <source>
        <dbReference type="ARBA" id="ARBA00006899"/>
    </source>
</evidence>
<evidence type="ECO:0000313" key="11">
    <source>
        <dbReference type="EMBL" id="KRH24379.1"/>
    </source>
</evidence>
<dbReference type="EMBL" id="CM000845">
    <property type="protein sequence ID" value="KRH24379.1"/>
    <property type="molecule type" value="Genomic_DNA"/>
</dbReference>
<keyword evidence="7" id="KW-0238">DNA-binding</keyword>
<protein>
    <submittedName>
        <fullName evidence="11 12">Uncharacterized protein</fullName>
    </submittedName>
</protein>
<evidence type="ECO:0000256" key="6">
    <source>
        <dbReference type="ARBA" id="ARBA00023015"/>
    </source>
</evidence>
<keyword evidence="3" id="KW-0479">Metal-binding</keyword>
<feature type="compositionally biased region" description="Basic and acidic residues" evidence="10">
    <location>
        <begin position="126"/>
        <end position="139"/>
    </location>
</feature>
<reference evidence="12" key="2">
    <citation type="submission" date="2018-02" db="UniProtKB">
        <authorList>
            <consortium name="EnsemblPlants"/>
        </authorList>
    </citation>
    <scope>IDENTIFICATION</scope>
    <source>
        <strain evidence="12">Williams 82</strain>
    </source>
</reference>
<reference evidence="11 12" key="1">
    <citation type="journal article" date="2010" name="Nature">
        <title>Genome sequence of the palaeopolyploid soybean.</title>
        <authorList>
            <person name="Schmutz J."/>
            <person name="Cannon S.B."/>
            <person name="Schlueter J."/>
            <person name="Ma J."/>
            <person name="Mitros T."/>
            <person name="Nelson W."/>
            <person name="Hyten D.L."/>
            <person name="Song Q."/>
            <person name="Thelen J.J."/>
            <person name="Cheng J."/>
            <person name="Xu D."/>
            <person name="Hellsten U."/>
            <person name="May G.D."/>
            <person name="Yu Y."/>
            <person name="Sakurai T."/>
            <person name="Umezawa T."/>
            <person name="Bhattacharyya M.K."/>
            <person name="Sandhu D."/>
            <person name="Valliyodan B."/>
            <person name="Lindquist E."/>
            <person name="Peto M."/>
            <person name="Grant D."/>
            <person name="Shu S."/>
            <person name="Goodstein D."/>
            <person name="Barry K."/>
            <person name="Futrell-Griggs M."/>
            <person name="Abernathy B."/>
            <person name="Du J."/>
            <person name="Tian Z."/>
            <person name="Zhu L."/>
            <person name="Gill N."/>
            <person name="Joshi T."/>
            <person name="Libault M."/>
            <person name="Sethuraman A."/>
            <person name="Zhang X.-C."/>
            <person name="Shinozaki K."/>
            <person name="Nguyen H.T."/>
            <person name="Wing R.A."/>
            <person name="Cregan P."/>
            <person name="Specht J."/>
            <person name="Grimwood J."/>
            <person name="Rokhsar D."/>
            <person name="Stacey G."/>
            <person name="Shoemaker R.C."/>
            <person name="Jackson S.A."/>
        </authorList>
    </citation>
    <scope>NUCLEOTIDE SEQUENCE</scope>
    <source>
        <strain evidence="12">cv. Williams 82</strain>
        <tissue evidence="11">Callus</tissue>
    </source>
</reference>
<keyword evidence="6" id="KW-0805">Transcription regulation</keyword>
<evidence type="ECO:0000256" key="5">
    <source>
        <dbReference type="ARBA" id="ARBA00022833"/>
    </source>
</evidence>
<keyword evidence="5" id="KW-0862">Zinc</keyword>
<dbReference type="EnsemblPlants" id="KRH24379">
    <property type="protein sequence ID" value="KRH24379"/>
    <property type="gene ID" value="GLYMA_12G037600"/>
</dbReference>
<feature type="compositionally biased region" description="Polar residues" evidence="10">
    <location>
        <begin position="78"/>
        <end position="89"/>
    </location>
</feature>
<dbReference type="STRING" id="3847.A0A0R0HBK3"/>
<gene>
    <name evidence="11" type="ORF">GLYMA_12G037600</name>
</gene>
<dbReference type="InParanoid" id="A0A0R0HBK3"/>
<evidence type="ECO:0000313" key="12">
    <source>
        <dbReference type="EnsemblPlants" id="KRH24379"/>
    </source>
</evidence>
<proteinExistence type="inferred from homology"/>